<dbReference type="RefSeq" id="WP_372565326.1">
    <property type="nucleotide sequence ID" value="NZ_JBGOSP010000020.1"/>
</dbReference>
<dbReference type="Proteomes" id="UP001571476">
    <property type="component" value="Unassembled WGS sequence"/>
</dbReference>
<keyword evidence="2" id="KW-1133">Transmembrane helix</keyword>
<evidence type="ECO:0000256" key="2">
    <source>
        <dbReference type="SAM" id="Phobius"/>
    </source>
</evidence>
<dbReference type="SUPFAM" id="SSF81995">
    <property type="entry name" value="beta-sandwich domain of Sec23/24"/>
    <property type="match status" value="1"/>
</dbReference>
<gene>
    <name evidence="3" type="ORF">ACEG43_33020</name>
</gene>
<feature type="compositionally biased region" description="Pro residues" evidence="1">
    <location>
        <begin position="26"/>
        <end position="39"/>
    </location>
</feature>
<feature type="transmembrane region" description="Helical" evidence="2">
    <location>
        <begin position="88"/>
        <end position="112"/>
    </location>
</feature>
<evidence type="ECO:0000313" key="3">
    <source>
        <dbReference type="EMBL" id="MFA3840967.1"/>
    </source>
</evidence>
<keyword evidence="2" id="KW-0812">Transmembrane</keyword>
<keyword evidence="4" id="KW-1185">Reference proteome</keyword>
<feature type="region of interest" description="Disordered" evidence="1">
    <location>
        <begin position="1"/>
        <end position="80"/>
    </location>
</feature>
<evidence type="ECO:0000313" key="4">
    <source>
        <dbReference type="Proteomes" id="UP001571476"/>
    </source>
</evidence>
<evidence type="ECO:0000256" key="1">
    <source>
        <dbReference type="SAM" id="MobiDB-lite"/>
    </source>
</evidence>
<name>A0ABV4SR78_9ACTN</name>
<accession>A0ABV4SR78</accession>
<feature type="compositionally biased region" description="Pro residues" evidence="1">
    <location>
        <begin position="1"/>
        <end position="10"/>
    </location>
</feature>
<sequence length="293" mass="30267">MSTPQPPQPNPYGQQPPAAPYGQPGPYGPPQQPGQPGQPGPYGQPGQPGPYGQPAQPGPYAQQPYPGGAPYPGWGGAPMGPPPKKRRVGMILGIVGGALAVVVIGIVAVAMLGSEVDKSFPKAEYKLTIPKTVLDGRYTLTQDLSGTQGKQIEDEADGAWDARDTKAAVGQYAATDPAKKNAGVVISGMYGRFKNTDLARKNMMQGAAKSDGAEVAVPAKDFKPAGSDVTITCQVLTKQQATIPMCAWADGNTGATVAEITPEIALQDPSDVDLDAAAATAAKIRSEIRKPIG</sequence>
<protein>
    <submittedName>
        <fullName evidence="3">Uncharacterized protein</fullName>
    </submittedName>
</protein>
<comment type="caution">
    <text evidence="3">The sequence shown here is derived from an EMBL/GenBank/DDBJ whole genome shotgun (WGS) entry which is preliminary data.</text>
</comment>
<feature type="compositionally biased region" description="Low complexity" evidence="1">
    <location>
        <begin position="50"/>
        <end position="72"/>
    </location>
</feature>
<dbReference type="EMBL" id="JBGOSP010000020">
    <property type="protein sequence ID" value="MFA3840967.1"/>
    <property type="molecule type" value="Genomic_DNA"/>
</dbReference>
<proteinExistence type="predicted"/>
<reference evidence="3 4" key="1">
    <citation type="submission" date="2024-08" db="EMBL/GenBank/DDBJ databases">
        <title>Genome sequence of Streptomyces aureus CACIA-1.46HGO.</title>
        <authorList>
            <person name="Evangelista-Martinez Z."/>
        </authorList>
    </citation>
    <scope>NUCLEOTIDE SEQUENCE [LARGE SCALE GENOMIC DNA]</scope>
    <source>
        <strain evidence="3 4">CACIA-1.46HGO</strain>
    </source>
</reference>
<organism evidence="3 4">
    <name type="scientific">Streptomyces aureus</name>
    <dbReference type="NCBI Taxonomy" id="193461"/>
    <lineage>
        <taxon>Bacteria</taxon>
        <taxon>Bacillati</taxon>
        <taxon>Actinomycetota</taxon>
        <taxon>Actinomycetes</taxon>
        <taxon>Kitasatosporales</taxon>
        <taxon>Streptomycetaceae</taxon>
        <taxon>Streptomyces</taxon>
    </lineage>
</organism>
<feature type="compositionally biased region" description="Low complexity" evidence="1">
    <location>
        <begin position="11"/>
        <end position="24"/>
    </location>
</feature>
<keyword evidence="2" id="KW-0472">Membrane</keyword>